<proteinExistence type="predicted"/>
<feature type="region of interest" description="Disordered" evidence="1">
    <location>
        <begin position="60"/>
        <end position="95"/>
    </location>
</feature>
<feature type="compositionally biased region" description="Polar residues" evidence="1">
    <location>
        <begin position="66"/>
        <end position="77"/>
    </location>
</feature>
<name>A0ABT5L365_9ALTE</name>
<gene>
    <name evidence="3" type="ORF">OIK42_11080</name>
</gene>
<keyword evidence="2" id="KW-0812">Transmembrane</keyword>
<evidence type="ECO:0000313" key="4">
    <source>
        <dbReference type="Proteomes" id="UP001218788"/>
    </source>
</evidence>
<evidence type="ECO:0000256" key="1">
    <source>
        <dbReference type="SAM" id="MobiDB-lite"/>
    </source>
</evidence>
<evidence type="ECO:0000313" key="3">
    <source>
        <dbReference type="EMBL" id="MDC8831302.1"/>
    </source>
</evidence>
<keyword evidence="2" id="KW-1133">Transmembrane helix</keyword>
<keyword evidence="2" id="KW-0472">Membrane</keyword>
<feature type="compositionally biased region" description="Basic and acidic residues" evidence="1">
    <location>
        <begin position="78"/>
        <end position="95"/>
    </location>
</feature>
<evidence type="ECO:0000256" key="2">
    <source>
        <dbReference type="SAM" id="Phobius"/>
    </source>
</evidence>
<dbReference type="Proteomes" id="UP001218788">
    <property type="component" value="Unassembled WGS sequence"/>
</dbReference>
<comment type="caution">
    <text evidence="3">The sequence shown here is derived from an EMBL/GenBank/DDBJ whole genome shotgun (WGS) entry which is preliminary data.</text>
</comment>
<protein>
    <submittedName>
        <fullName evidence="3">Uncharacterized protein</fullName>
    </submittedName>
</protein>
<reference evidence="3 4" key="1">
    <citation type="submission" date="2022-10" db="EMBL/GenBank/DDBJ databases">
        <title>Alteromonas sp. chi3 Genome sequencing.</title>
        <authorList>
            <person name="Park S."/>
        </authorList>
    </citation>
    <scope>NUCLEOTIDE SEQUENCE [LARGE SCALE GENOMIC DNA]</scope>
    <source>
        <strain evidence="4">chi3</strain>
    </source>
</reference>
<sequence>MNFKKYKKSIYICAGLVGIGIIVFFYGSHLINDNDSILLTPDTNSVSDEVQSREINQTELDKTKQTKANQSNYSQVSDESRQRDISNSEDDKINKSRSSLEDDWCVPSEQLSDKNKLFLAAIQQDWNEAQGVAYANMPDVGYGDEIYDLSSAYITPYLEMDIHKLESLALRGEKWPMIAYLQRAKALSRRPIERKVANELLVSGATYHAIEFLVKDELVQAKSSYRKTKKIENSKKHLVNAVAYTMLGLQNYNTSALTAYVGNVSRDEMLSTILNPSLILNESDDEITERFAEITKELHLAREANNIYLPETPDEIKKLFALDLAHYEFKQKHIMGQLQGWQDITVGALGVAKCTGEHLVRMAKIHEQRIE</sequence>
<dbReference type="RefSeq" id="WP_273640516.1">
    <property type="nucleotide sequence ID" value="NZ_JAQQXP010000001.1"/>
</dbReference>
<organism evidence="3 4">
    <name type="scientific">Alteromonas gilva</name>
    <dbReference type="NCBI Taxonomy" id="2987522"/>
    <lineage>
        <taxon>Bacteria</taxon>
        <taxon>Pseudomonadati</taxon>
        <taxon>Pseudomonadota</taxon>
        <taxon>Gammaproteobacteria</taxon>
        <taxon>Alteromonadales</taxon>
        <taxon>Alteromonadaceae</taxon>
        <taxon>Alteromonas/Salinimonas group</taxon>
        <taxon>Alteromonas</taxon>
    </lineage>
</organism>
<accession>A0ABT5L365</accession>
<feature type="transmembrane region" description="Helical" evidence="2">
    <location>
        <begin position="9"/>
        <end position="27"/>
    </location>
</feature>
<dbReference type="EMBL" id="JAQQXP010000001">
    <property type="protein sequence ID" value="MDC8831302.1"/>
    <property type="molecule type" value="Genomic_DNA"/>
</dbReference>
<keyword evidence="4" id="KW-1185">Reference proteome</keyword>